<dbReference type="AlphaFoldDB" id="A0A518CST3"/>
<proteinExistence type="inferred from homology"/>
<comment type="subcellular location">
    <subcellularLocation>
        <location evidence="1 6">Cell membrane</location>
        <topology evidence="1 6">Multi-pass membrane protein</topology>
    </subcellularLocation>
</comment>
<evidence type="ECO:0000256" key="3">
    <source>
        <dbReference type="ARBA" id="ARBA00022692"/>
    </source>
</evidence>
<evidence type="ECO:0000256" key="4">
    <source>
        <dbReference type="ARBA" id="ARBA00022989"/>
    </source>
</evidence>
<dbReference type="RefSeq" id="WP_144998344.1">
    <property type="nucleotide sequence ID" value="NZ_CP036281.1"/>
</dbReference>
<evidence type="ECO:0000256" key="6">
    <source>
        <dbReference type="RuleBase" id="RU366058"/>
    </source>
</evidence>
<dbReference type="InterPro" id="IPR032816">
    <property type="entry name" value="VTT_dom"/>
</dbReference>
<dbReference type="GO" id="GO:0005886">
    <property type="term" value="C:plasma membrane"/>
    <property type="evidence" value="ECO:0007669"/>
    <property type="project" value="UniProtKB-SubCell"/>
</dbReference>
<keyword evidence="5 6" id="KW-0472">Membrane</keyword>
<dbReference type="OrthoDB" id="9779114at2"/>
<feature type="transmembrane region" description="Helical" evidence="6">
    <location>
        <begin position="96"/>
        <end position="121"/>
    </location>
</feature>
<feature type="transmembrane region" description="Helical" evidence="6">
    <location>
        <begin position="149"/>
        <end position="167"/>
    </location>
</feature>
<dbReference type="KEGG" id="plon:Pla110_40470"/>
<name>A0A518CST3_9PLAN</name>
<feature type="transmembrane region" description="Helical" evidence="6">
    <location>
        <begin position="21"/>
        <end position="41"/>
    </location>
</feature>
<accession>A0A518CST3</accession>
<feature type="transmembrane region" description="Helical" evidence="6">
    <location>
        <begin position="179"/>
        <end position="198"/>
    </location>
</feature>
<keyword evidence="9" id="KW-1185">Reference proteome</keyword>
<reference evidence="8 9" key="1">
    <citation type="submission" date="2019-02" db="EMBL/GenBank/DDBJ databases">
        <title>Deep-cultivation of Planctomycetes and their phenomic and genomic characterization uncovers novel biology.</title>
        <authorList>
            <person name="Wiegand S."/>
            <person name="Jogler M."/>
            <person name="Boedeker C."/>
            <person name="Pinto D."/>
            <person name="Vollmers J."/>
            <person name="Rivas-Marin E."/>
            <person name="Kohn T."/>
            <person name="Peeters S.H."/>
            <person name="Heuer A."/>
            <person name="Rast P."/>
            <person name="Oberbeckmann S."/>
            <person name="Bunk B."/>
            <person name="Jeske O."/>
            <person name="Meyerdierks A."/>
            <person name="Storesund J.E."/>
            <person name="Kallscheuer N."/>
            <person name="Luecker S."/>
            <person name="Lage O.M."/>
            <person name="Pohl T."/>
            <person name="Merkel B.J."/>
            <person name="Hornburger P."/>
            <person name="Mueller R.-W."/>
            <person name="Bruemmer F."/>
            <person name="Labrenz M."/>
            <person name="Spormann A.M."/>
            <person name="Op den Camp H."/>
            <person name="Overmann J."/>
            <person name="Amann R."/>
            <person name="Jetten M.S.M."/>
            <person name="Mascher T."/>
            <person name="Medema M.H."/>
            <person name="Devos D.P."/>
            <person name="Kaster A.-K."/>
            <person name="Ovreas L."/>
            <person name="Rohde M."/>
            <person name="Galperin M.Y."/>
            <person name="Jogler C."/>
        </authorList>
    </citation>
    <scope>NUCLEOTIDE SEQUENCE [LARGE SCALE GENOMIC DNA]</scope>
    <source>
        <strain evidence="8 9">Pla110</strain>
    </source>
</reference>
<dbReference type="PANTHER" id="PTHR12677:SF59">
    <property type="entry name" value="GOLGI APPARATUS MEMBRANE PROTEIN TVP38-RELATED"/>
    <property type="match status" value="1"/>
</dbReference>
<keyword evidence="4 6" id="KW-1133">Transmembrane helix</keyword>
<evidence type="ECO:0000259" key="7">
    <source>
        <dbReference type="Pfam" id="PF09335"/>
    </source>
</evidence>
<evidence type="ECO:0000256" key="5">
    <source>
        <dbReference type="ARBA" id="ARBA00023136"/>
    </source>
</evidence>
<comment type="similarity">
    <text evidence="6">Belongs to the TVP38/TMEM64 family.</text>
</comment>
<gene>
    <name evidence="8" type="primary">ydjZ</name>
    <name evidence="8" type="ORF">Pla110_40470</name>
</gene>
<feature type="domain" description="VTT" evidence="7">
    <location>
        <begin position="88"/>
        <end position="201"/>
    </location>
</feature>
<evidence type="ECO:0000256" key="2">
    <source>
        <dbReference type="ARBA" id="ARBA00022475"/>
    </source>
</evidence>
<feature type="transmembrane region" description="Helical" evidence="6">
    <location>
        <begin position="218"/>
        <end position="236"/>
    </location>
</feature>
<feature type="transmembrane region" description="Helical" evidence="6">
    <location>
        <begin position="65"/>
        <end position="84"/>
    </location>
</feature>
<dbReference type="EMBL" id="CP036281">
    <property type="protein sequence ID" value="QDU82292.1"/>
    <property type="molecule type" value="Genomic_DNA"/>
</dbReference>
<keyword evidence="2 6" id="KW-1003">Cell membrane</keyword>
<evidence type="ECO:0000313" key="8">
    <source>
        <dbReference type="EMBL" id="QDU82292.1"/>
    </source>
</evidence>
<dbReference type="PANTHER" id="PTHR12677">
    <property type="entry name" value="GOLGI APPARATUS MEMBRANE PROTEIN TVP38-RELATED"/>
    <property type="match status" value="1"/>
</dbReference>
<dbReference type="Proteomes" id="UP000317178">
    <property type="component" value="Chromosome"/>
</dbReference>
<evidence type="ECO:0000313" key="9">
    <source>
        <dbReference type="Proteomes" id="UP000317178"/>
    </source>
</evidence>
<dbReference type="InterPro" id="IPR015414">
    <property type="entry name" value="TMEM64"/>
</dbReference>
<protein>
    <recommendedName>
        <fullName evidence="6">TVP38/TMEM64 family membrane protein</fullName>
    </recommendedName>
</protein>
<sequence length="263" mass="29071">MSDEPSAEEDIGETRSKKIPWAKIIVFAVVALVGVLVYWQYGDAISLDALAQREGQLQQMFQDHYFLTIIAAILLYVIVAGISLPGAVPLTLAYGWFLGFWLGLVIVSVGSTGGAVVAFLLSRYLFRDWIQSRLSDRFQSLNKKFEQEGAYYLFTIRLIPLVPFFVVNTAMGLTRIRTVTYWWVSQIGMLPGTAAYVYAGSTVPNLQTLADDGIGKILSWQVLLAFAILGLLPITLKKLLPLFGFSPSDTAKSTESDVVTDNE</sequence>
<evidence type="ECO:0000256" key="1">
    <source>
        <dbReference type="ARBA" id="ARBA00004651"/>
    </source>
</evidence>
<organism evidence="8 9">
    <name type="scientific">Polystyrenella longa</name>
    <dbReference type="NCBI Taxonomy" id="2528007"/>
    <lineage>
        <taxon>Bacteria</taxon>
        <taxon>Pseudomonadati</taxon>
        <taxon>Planctomycetota</taxon>
        <taxon>Planctomycetia</taxon>
        <taxon>Planctomycetales</taxon>
        <taxon>Planctomycetaceae</taxon>
        <taxon>Polystyrenella</taxon>
    </lineage>
</organism>
<keyword evidence="3 6" id="KW-0812">Transmembrane</keyword>
<dbReference type="Pfam" id="PF09335">
    <property type="entry name" value="VTT_dom"/>
    <property type="match status" value="1"/>
</dbReference>